<proteinExistence type="predicted"/>
<dbReference type="Proteomes" id="UP001186974">
    <property type="component" value="Unassembled WGS sequence"/>
</dbReference>
<gene>
    <name evidence="1" type="ORF">LTS18_014450</name>
</gene>
<evidence type="ECO:0000313" key="1">
    <source>
        <dbReference type="EMBL" id="KAK3045152.1"/>
    </source>
</evidence>
<feature type="non-terminal residue" evidence="1">
    <location>
        <position position="135"/>
    </location>
</feature>
<protein>
    <submittedName>
        <fullName evidence="1">Uncharacterized protein</fullName>
    </submittedName>
</protein>
<keyword evidence="2" id="KW-1185">Reference proteome</keyword>
<name>A0ACC3CVG9_9PEZI</name>
<accession>A0ACC3CVG9</accession>
<reference evidence="1" key="1">
    <citation type="submission" date="2024-09" db="EMBL/GenBank/DDBJ databases">
        <title>Black Yeasts Isolated from many extreme environments.</title>
        <authorList>
            <person name="Coleine C."/>
            <person name="Stajich J.E."/>
            <person name="Selbmann L."/>
        </authorList>
    </citation>
    <scope>NUCLEOTIDE SEQUENCE</scope>
    <source>
        <strain evidence="1">CCFEE 5737</strain>
    </source>
</reference>
<dbReference type="EMBL" id="JAWDJW010010965">
    <property type="protein sequence ID" value="KAK3045152.1"/>
    <property type="molecule type" value="Genomic_DNA"/>
</dbReference>
<evidence type="ECO:0000313" key="2">
    <source>
        <dbReference type="Proteomes" id="UP001186974"/>
    </source>
</evidence>
<organism evidence="1 2">
    <name type="scientific">Coniosporium uncinatum</name>
    <dbReference type="NCBI Taxonomy" id="93489"/>
    <lineage>
        <taxon>Eukaryota</taxon>
        <taxon>Fungi</taxon>
        <taxon>Dikarya</taxon>
        <taxon>Ascomycota</taxon>
        <taxon>Pezizomycotina</taxon>
        <taxon>Dothideomycetes</taxon>
        <taxon>Dothideomycetes incertae sedis</taxon>
        <taxon>Coniosporium</taxon>
    </lineage>
</organism>
<comment type="caution">
    <text evidence="1">The sequence shown here is derived from an EMBL/GenBank/DDBJ whole genome shotgun (WGS) entry which is preliminary data.</text>
</comment>
<sequence length="135" mass="14551">MSLRPDDRSSRRRQRSKSPAARSRDPSIASPPAHPEPRFEIVAPTPADAARAGMPSSYFPNMSNDHNVTMGGYADLPPEQRPGYVPPTSQTTSPGVQYAPPLTVQSAPWSYTATPSEQAQMPQRNIPTSYTGSAG</sequence>